<sequence length="133" mass="14086">MKFLALLAIFVATVIAVAIPAQKESCPADDSFDWLALLKDFQDKGEIKISGPPDSFDDITDDLDLTKRWDVPGLHCGSSRALRCAADAGGTVAKCAQAAMSGGADFTLDASCIRAAMDFGTQLPEHCELCFGV</sequence>
<name>A0A9Q8LCT4_PASFU</name>
<dbReference type="RefSeq" id="XP_047759448.1">
    <property type="nucleotide sequence ID" value="XM_047907700.1"/>
</dbReference>
<feature type="signal peptide" evidence="1">
    <location>
        <begin position="1"/>
        <end position="16"/>
    </location>
</feature>
<keyword evidence="1" id="KW-0732">Signal</keyword>
<reference evidence="2" key="1">
    <citation type="submission" date="2021-12" db="EMBL/GenBank/DDBJ databases">
        <authorList>
            <person name="Zaccaron A."/>
            <person name="Stergiopoulos I."/>
        </authorList>
    </citation>
    <scope>NUCLEOTIDE SEQUENCE</scope>
    <source>
        <strain evidence="2">Race5_Kim</strain>
    </source>
</reference>
<proteinExistence type="predicted"/>
<evidence type="ECO:0000256" key="1">
    <source>
        <dbReference type="SAM" id="SignalP"/>
    </source>
</evidence>
<dbReference type="EMBL" id="CP090165">
    <property type="protein sequence ID" value="UJO15082.1"/>
    <property type="molecule type" value="Genomic_DNA"/>
</dbReference>
<keyword evidence="3" id="KW-1185">Reference proteome</keyword>
<dbReference type="GeneID" id="71988430"/>
<organism evidence="2 3">
    <name type="scientific">Passalora fulva</name>
    <name type="common">Tomato leaf mold</name>
    <name type="synonym">Cladosporium fulvum</name>
    <dbReference type="NCBI Taxonomy" id="5499"/>
    <lineage>
        <taxon>Eukaryota</taxon>
        <taxon>Fungi</taxon>
        <taxon>Dikarya</taxon>
        <taxon>Ascomycota</taxon>
        <taxon>Pezizomycotina</taxon>
        <taxon>Dothideomycetes</taxon>
        <taxon>Dothideomycetidae</taxon>
        <taxon>Mycosphaerellales</taxon>
        <taxon>Mycosphaerellaceae</taxon>
        <taxon>Fulvia</taxon>
    </lineage>
</organism>
<feature type="chain" id="PRO_5040206697" evidence="1">
    <location>
        <begin position="17"/>
        <end position="133"/>
    </location>
</feature>
<protein>
    <submittedName>
        <fullName evidence="2">Uncharacterized protein</fullName>
    </submittedName>
</protein>
<dbReference type="KEGG" id="ffu:CLAFUR5_08552"/>
<accession>A0A9Q8LCT4</accession>
<reference evidence="2" key="2">
    <citation type="journal article" date="2022" name="Microb. Genom.">
        <title>A chromosome-scale genome assembly of the tomato pathogen Cladosporium fulvum reveals a compartmentalized genome architecture and the presence of a dispensable chromosome.</title>
        <authorList>
            <person name="Zaccaron A.Z."/>
            <person name="Chen L.H."/>
            <person name="Samaras A."/>
            <person name="Stergiopoulos I."/>
        </authorList>
    </citation>
    <scope>NUCLEOTIDE SEQUENCE</scope>
    <source>
        <strain evidence="2">Race5_Kim</strain>
    </source>
</reference>
<dbReference type="Proteomes" id="UP000756132">
    <property type="component" value="Chromosome 3"/>
</dbReference>
<gene>
    <name evidence="2" type="ORF">CLAFUR5_08552</name>
</gene>
<evidence type="ECO:0000313" key="3">
    <source>
        <dbReference type="Proteomes" id="UP000756132"/>
    </source>
</evidence>
<dbReference type="AlphaFoldDB" id="A0A9Q8LCT4"/>
<evidence type="ECO:0000313" key="2">
    <source>
        <dbReference type="EMBL" id="UJO15082.1"/>
    </source>
</evidence>
<dbReference type="OrthoDB" id="3632585at2759"/>